<protein>
    <submittedName>
        <fullName evidence="2">Methyltransferase domain-containing protein</fullName>
    </submittedName>
</protein>
<evidence type="ECO:0000259" key="1">
    <source>
        <dbReference type="Pfam" id="PF13649"/>
    </source>
</evidence>
<keyword evidence="3" id="KW-1185">Reference proteome</keyword>
<keyword evidence="2" id="KW-0489">Methyltransferase</keyword>
<dbReference type="AlphaFoldDB" id="A0A6N7Q8F5"/>
<dbReference type="EMBL" id="WJIE01000015">
    <property type="protein sequence ID" value="MRG97151.1"/>
    <property type="molecule type" value="Genomic_DNA"/>
</dbReference>
<dbReference type="InterPro" id="IPR050508">
    <property type="entry name" value="Methyltransf_Superfamily"/>
</dbReference>
<sequence length="226" mass="24449">MHTEQPYIHALGHAALTRFYDPFIRAAVRERAFKERLIDLADVRPRHRVLDVGAGTGTLVLRLKQRCPEAEVVGLDGDPKILSMARRKLADAGADVELHEGYAQRLPFPDGSFDRVVTTLVLHHLSLSDKATAFGEMARVLSPGGELHVADLGPPRSLPGKLAAGVARRFGHVGDNLDGRLPELMRAAGFSQVEETSRFLTLFGPLVYLRGRKASEGEGGSGLGSG</sequence>
<dbReference type="SUPFAM" id="SSF53335">
    <property type="entry name" value="S-adenosyl-L-methionine-dependent methyltransferases"/>
    <property type="match status" value="1"/>
</dbReference>
<dbReference type="RefSeq" id="WP_153823931.1">
    <property type="nucleotide sequence ID" value="NZ_WJIE01000015.1"/>
</dbReference>
<dbReference type="GO" id="GO:0008168">
    <property type="term" value="F:methyltransferase activity"/>
    <property type="evidence" value="ECO:0007669"/>
    <property type="project" value="UniProtKB-KW"/>
</dbReference>
<organism evidence="2 3">
    <name type="scientific">Polyangium spumosum</name>
    <dbReference type="NCBI Taxonomy" id="889282"/>
    <lineage>
        <taxon>Bacteria</taxon>
        <taxon>Pseudomonadati</taxon>
        <taxon>Myxococcota</taxon>
        <taxon>Polyangia</taxon>
        <taxon>Polyangiales</taxon>
        <taxon>Polyangiaceae</taxon>
        <taxon>Polyangium</taxon>
    </lineage>
</organism>
<evidence type="ECO:0000313" key="2">
    <source>
        <dbReference type="EMBL" id="MRG97151.1"/>
    </source>
</evidence>
<evidence type="ECO:0000313" key="3">
    <source>
        <dbReference type="Proteomes" id="UP000440224"/>
    </source>
</evidence>
<dbReference type="OrthoDB" id="9765084at2"/>
<dbReference type="PANTHER" id="PTHR42912">
    <property type="entry name" value="METHYLTRANSFERASE"/>
    <property type="match status" value="1"/>
</dbReference>
<dbReference type="InterPro" id="IPR029063">
    <property type="entry name" value="SAM-dependent_MTases_sf"/>
</dbReference>
<gene>
    <name evidence="2" type="ORF">GF068_35275</name>
</gene>
<accession>A0A6N7Q8F5</accession>
<comment type="caution">
    <text evidence="2">The sequence shown here is derived from an EMBL/GenBank/DDBJ whole genome shotgun (WGS) entry which is preliminary data.</text>
</comment>
<dbReference type="Proteomes" id="UP000440224">
    <property type="component" value="Unassembled WGS sequence"/>
</dbReference>
<dbReference type="Pfam" id="PF13649">
    <property type="entry name" value="Methyltransf_25"/>
    <property type="match status" value="1"/>
</dbReference>
<proteinExistence type="predicted"/>
<dbReference type="CDD" id="cd02440">
    <property type="entry name" value="AdoMet_MTases"/>
    <property type="match status" value="1"/>
</dbReference>
<keyword evidence="2" id="KW-0808">Transferase</keyword>
<dbReference type="InterPro" id="IPR041698">
    <property type="entry name" value="Methyltransf_25"/>
</dbReference>
<dbReference type="Gene3D" id="3.40.50.150">
    <property type="entry name" value="Vaccinia Virus protein VP39"/>
    <property type="match status" value="1"/>
</dbReference>
<name>A0A6N7Q8F5_9BACT</name>
<reference evidence="2 3" key="1">
    <citation type="submission" date="2019-10" db="EMBL/GenBank/DDBJ databases">
        <title>A soil myxobacterium in the family Polyangiaceae.</title>
        <authorList>
            <person name="Li Y."/>
            <person name="Wang J."/>
        </authorList>
    </citation>
    <scope>NUCLEOTIDE SEQUENCE [LARGE SCALE GENOMIC DNA]</scope>
    <source>
        <strain evidence="2 3">DSM 14734</strain>
    </source>
</reference>
<dbReference type="GO" id="GO:0032259">
    <property type="term" value="P:methylation"/>
    <property type="evidence" value="ECO:0007669"/>
    <property type="project" value="UniProtKB-KW"/>
</dbReference>
<feature type="domain" description="Methyltransferase" evidence="1">
    <location>
        <begin position="49"/>
        <end position="145"/>
    </location>
</feature>